<evidence type="ECO:0000313" key="2">
    <source>
        <dbReference type="Proteomes" id="UP000002281"/>
    </source>
</evidence>
<name>A0A9L0TE59_HORSE</name>
<dbReference type="Ensembl" id="ENSECAT00000138383.1">
    <property type="protein sequence ID" value="ENSECAP00000055547.1"/>
    <property type="gene ID" value="ENSECAG00000053682.1"/>
</dbReference>
<dbReference type="Ensembl" id="ENSECAT00000082065.1">
    <property type="protein sequence ID" value="ENSECAP00000077230.1"/>
    <property type="gene ID" value="ENSECAG00000053682.1"/>
</dbReference>
<dbReference type="Ensembl" id="ENSECAT00000132280.1">
    <property type="protein sequence ID" value="ENSECAP00000068073.1"/>
    <property type="gene ID" value="ENSECAG00000053682.1"/>
</dbReference>
<evidence type="ECO:0000313" key="1">
    <source>
        <dbReference type="Ensembl" id="ENSECAP00000085421.1"/>
    </source>
</evidence>
<dbReference type="Proteomes" id="UP000002281">
    <property type="component" value="Chromosome 1"/>
</dbReference>
<proteinExistence type="predicted"/>
<dbReference type="AlphaFoldDB" id="A0A9L0TE59"/>
<reference evidence="1 2" key="1">
    <citation type="journal article" date="2009" name="Science">
        <title>Genome sequence, comparative analysis, and population genetics of the domestic horse.</title>
        <authorList>
            <consortium name="Broad Institute Genome Sequencing Platform"/>
            <consortium name="Broad Institute Whole Genome Assembly Team"/>
            <person name="Wade C.M."/>
            <person name="Giulotto E."/>
            <person name="Sigurdsson S."/>
            <person name="Zoli M."/>
            <person name="Gnerre S."/>
            <person name="Imsland F."/>
            <person name="Lear T.L."/>
            <person name="Adelson D.L."/>
            <person name="Bailey E."/>
            <person name="Bellone R.R."/>
            <person name="Bloecker H."/>
            <person name="Distl O."/>
            <person name="Edgar R.C."/>
            <person name="Garber M."/>
            <person name="Leeb T."/>
            <person name="Mauceli E."/>
            <person name="MacLeod J.N."/>
            <person name="Penedo M.C.T."/>
            <person name="Raison J.M."/>
            <person name="Sharpe T."/>
            <person name="Vogel J."/>
            <person name="Andersson L."/>
            <person name="Antczak D.F."/>
            <person name="Biagi T."/>
            <person name="Binns M.M."/>
            <person name="Chowdhary B.P."/>
            <person name="Coleman S.J."/>
            <person name="Della Valle G."/>
            <person name="Fryc S."/>
            <person name="Guerin G."/>
            <person name="Hasegawa T."/>
            <person name="Hill E.W."/>
            <person name="Jurka J."/>
            <person name="Kiialainen A."/>
            <person name="Lindgren G."/>
            <person name="Liu J."/>
            <person name="Magnani E."/>
            <person name="Mickelson J.R."/>
            <person name="Murray J."/>
            <person name="Nergadze S.G."/>
            <person name="Onofrio R."/>
            <person name="Pedroni S."/>
            <person name="Piras M.F."/>
            <person name="Raudsepp T."/>
            <person name="Rocchi M."/>
            <person name="Roeed K.H."/>
            <person name="Ryder O.A."/>
            <person name="Searle S."/>
            <person name="Skow L."/>
            <person name="Swinburne J.E."/>
            <person name="Syvaenen A.C."/>
            <person name="Tozaki T."/>
            <person name="Valberg S.J."/>
            <person name="Vaudin M."/>
            <person name="White J.R."/>
            <person name="Zody M.C."/>
            <person name="Lander E.S."/>
            <person name="Lindblad-Toh K."/>
        </authorList>
    </citation>
    <scope>NUCLEOTIDE SEQUENCE [LARGE SCALE GENOMIC DNA]</scope>
    <source>
        <strain evidence="1 2">Thoroughbred</strain>
    </source>
</reference>
<dbReference type="GeneTree" id="ENSGT01150000286925"/>
<dbReference type="Ensembl" id="ENSECAT00000146724.1">
    <property type="protein sequence ID" value="ENSECAP00000063176.1"/>
    <property type="gene ID" value="ENSECAG00000053682.1"/>
</dbReference>
<sequence>MGMHVSSGPIFLKQKEEDWQCMLAQGYSSSKKKKELPYNPGIPPLGIYLKEILSRRDVCTPMSIAALFTIAKIWKQSKCLSRDEWMKKTWDIYTMEYFSALKKMDILPFVTT</sequence>
<dbReference type="Ensembl" id="ENSECAT00000091015.1">
    <property type="protein sequence ID" value="ENSECAP00000085421.1"/>
    <property type="gene ID" value="ENSECAG00000053682.1"/>
</dbReference>
<dbReference type="Ensembl" id="ENSECAT00000100719.1">
    <property type="protein sequence ID" value="ENSECAP00000055464.1"/>
    <property type="gene ID" value="ENSECAG00000053682.1"/>
</dbReference>
<accession>A0A9L0TE59</accession>
<reference evidence="1" key="2">
    <citation type="submission" date="2025-05" db="UniProtKB">
        <authorList>
            <consortium name="Ensembl"/>
        </authorList>
    </citation>
    <scope>IDENTIFICATION</scope>
    <source>
        <strain evidence="1">Thoroughbred</strain>
    </source>
</reference>
<keyword evidence="2" id="KW-1185">Reference proteome</keyword>
<organism evidence="1 2">
    <name type="scientific">Equus caballus</name>
    <name type="common">Horse</name>
    <dbReference type="NCBI Taxonomy" id="9796"/>
    <lineage>
        <taxon>Eukaryota</taxon>
        <taxon>Metazoa</taxon>
        <taxon>Chordata</taxon>
        <taxon>Craniata</taxon>
        <taxon>Vertebrata</taxon>
        <taxon>Euteleostomi</taxon>
        <taxon>Mammalia</taxon>
        <taxon>Eutheria</taxon>
        <taxon>Laurasiatheria</taxon>
        <taxon>Perissodactyla</taxon>
        <taxon>Equidae</taxon>
        <taxon>Equus</taxon>
    </lineage>
</organism>
<protein>
    <submittedName>
        <fullName evidence="1">Uncharacterized protein</fullName>
    </submittedName>
</protein>